<proteinExistence type="predicted"/>
<dbReference type="KEGG" id="marp:QYS47_28695"/>
<dbReference type="Pfam" id="PF04191">
    <property type="entry name" value="PEMT"/>
    <property type="match status" value="1"/>
</dbReference>
<dbReference type="GO" id="GO:0016020">
    <property type="term" value="C:membrane"/>
    <property type="evidence" value="ECO:0007669"/>
    <property type="project" value="UniProtKB-SubCell"/>
</dbReference>
<gene>
    <name evidence="7" type="ORF">QYS47_28695</name>
    <name evidence="6" type="ORF">QYS48_06050</name>
</gene>
<dbReference type="Proteomes" id="UP001244443">
    <property type="component" value="Chromosome"/>
</dbReference>
<feature type="transmembrane region" description="Helical" evidence="5">
    <location>
        <begin position="44"/>
        <end position="64"/>
    </location>
</feature>
<dbReference type="PANTHER" id="PTHR12714">
    <property type="entry name" value="PROTEIN-S ISOPRENYLCYSTEINE O-METHYLTRANSFERASE"/>
    <property type="match status" value="1"/>
</dbReference>
<dbReference type="Gene3D" id="1.20.120.1630">
    <property type="match status" value="1"/>
</dbReference>
<evidence type="ECO:0000313" key="6">
    <source>
        <dbReference type="EMBL" id="WKK86498.1"/>
    </source>
</evidence>
<name>A0AA51ZWA4_9BACT</name>
<accession>A0AA51ZWA4</accession>
<evidence type="ECO:0000256" key="4">
    <source>
        <dbReference type="ARBA" id="ARBA00023136"/>
    </source>
</evidence>
<feature type="transmembrane region" description="Helical" evidence="5">
    <location>
        <begin position="121"/>
        <end position="139"/>
    </location>
</feature>
<accession>A0AA49JI67</accession>
<organism evidence="7">
    <name type="scientific">Marivirga arenosa</name>
    <dbReference type="NCBI Taxonomy" id="3059076"/>
    <lineage>
        <taxon>Bacteria</taxon>
        <taxon>Pseudomonadati</taxon>
        <taxon>Bacteroidota</taxon>
        <taxon>Cytophagia</taxon>
        <taxon>Cytophagales</taxon>
        <taxon>Marivirgaceae</taxon>
        <taxon>Marivirga</taxon>
    </lineage>
</organism>
<evidence type="ECO:0000313" key="7">
    <source>
        <dbReference type="EMBL" id="WNB17955.1"/>
    </source>
</evidence>
<dbReference type="GO" id="GO:0032259">
    <property type="term" value="P:methylation"/>
    <property type="evidence" value="ECO:0007669"/>
    <property type="project" value="UniProtKB-KW"/>
</dbReference>
<keyword evidence="3 5" id="KW-1133">Transmembrane helix</keyword>
<comment type="subcellular location">
    <subcellularLocation>
        <location evidence="1">Endomembrane system</location>
        <topology evidence="1">Multi-pass membrane protein</topology>
    </subcellularLocation>
</comment>
<dbReference type="Proteomes" id="UP001232019">
    <property type="component" value="Chromosome"/>
</dbReference>
<dbReference type="EC" id="2.1.1.100" evidence="7"/>
<feature type="transmembrane region" description="Helical" evidence="5">
    <location>
        <begin position="76"/>
        <end position="93"/>
    </location>
</feature>
<dbReference type="AlphaFoldDB" id="A0AA51ZWA4"/>
<dbReference type="EC" id="2.1.1.334" evidence="7"/>
<feature type="transmembrane region" description="Helical" evidence="5">
    <location>
        <begin position="6"/>
        <end position="24"/>
    </location>
</feature>
<sequence>MEYLITYLPIILAWLIFGLMHSILASRLMKDKLNLGPLTYRRLYNVFSIFAVLFIFFLGATLPAEYLFVKDQVSKSIGLIIATFGFLLAKLAFRPISLSEFLGIKSETNQKLIKDGIYARIRHPLYSALILGLIGFLIFSPTYTNLVHVICILFYLFIGIYFEEKRLKNFFGQEYDDYKKQTPMLFPTLRK</sequence>
<dbReference type="PANTHER" id="PTHR12714:SF9">
    <property type="entry name" value="PROTEIN-S-ISOPRENYLCYSTEINE O-METHYLTRANSFERASE"/>
    <property type="match status" value="1"/>
</dbReference>
<feature type="transmembrane region" description="Helical" evidence="5">
    <location>
        <begin position="145"/>
        <end position="162"/>
    </location>
</feature>
<evidence type="ECO:0000256" key="1">
    <source>
        <dbReference type="ARBA" id="ARBA00004127"/>
    </source>
</evidence>
<keyword evidence="8" id="KW-1185">Reference proteome</keyword>
<evidence type="ECO:0000256" key="2">
    <source>
        <dbReference type="ARBA" id="ARBA00022692"/>
    </source>
</evidence>
<dbReference type="RefSeq" id="WP_302102880.1">
    <property type="nucleotide sequence ID" value="NZ_CP129968.2"/>
</dbReference>
<dbReference type="EMBL" id="CP129970">
    <property type="protein sequence ID" value="WKK86498.1"/>
    <property type="molecule type" value="Genomic_DNA"/>
</dbReference>
<keyword evidence="7" id="KW-0489">Methyltransferase</keyword>
<evidence type="ECO:0000313" key="8">
    <source>
        <dbReference type="Proteomes" id="UP001244443"/>
    </source>
</evidence>
<keyword evidence="4 5" id="KW-0472">Membrane</keyword>
<dbReference type="GO" id="GO:0004671">
    <property type="term" value="F:protein C-terminal S-isoprenylcysteine carboxyl O-methyltransferase activity"/>
    <property type="evidence" value="ECO:0007669"/>
    <property type="project" value="UniProtKB-EC"/>
</dbReference>
<keyword evidence="2 5" id="KW-0812">Transmembrane</keyword>
<evidence type="ECO:0000256" key="3">
    <source>
        <dbReference type="ARBA" id="ARBA00022989"/>
    </source>
</evidence>
<dbReference type="InterPro" id="IPR007318">
    <property type="entry name" value="Phopholipid_MeTrfase"/>
</dbReference>
<dbReference type="EMBL" id="CP129968">
    <property type="protein sequence ID" value="WNB17955.1"/>
    <property type="molecule type" value="Genomic_DNA"/>
</dbReference>
<evidence type="ECO:0000256" key="5">
    <source>
        <dbReference type="SAM" id="Phobius"/>
    </source>
</evidence>
<reference evidence="7 8" key="1">
    <citation type="submission" date="2023-08" db="EMBL/GenBank/DDBJ databases">
        <title>Comparative genomics and taxonomic characterization of three novel marine species of genus Marivirga.</title>
        <authorList>
            <person name="Muhammad N."/>
            <person name="Kim S.-G."/>
        </authorList>
    </citation>
    <scope>NUCLEOTIDE SEQUENCE</scope>
    <source>
        <strain evidence="6 8">ABR2-2</strain>
        <strain evidence="7">BKB1-2</strain>
    </source>
</reference>
<keyword evidence="7" id="KW-0808">Transferase</keyword>
<protein>
    <submittedName>
        <fullName evidence="7">Isoprenylcysteine carboxylmethyltransferase family protein</fullName>
        <ecNumber evidence="7">2.1.1.100</ecNumber>
        <ecNumber evidence="7">2.1.1.334</ecNumber>
    </submittedName>
</protein>